<proteinExistence type="predicted"/>
<dbReference type="AlphaFoldDB" id="A6JDN0"/>
<accession>A6JDN0</accession>
<evidence type="ECO:0000313" key="1">
    <source>
        <dbReference type="EMBL" id="EDL81421.1"/>
    </source>
</evidence>
<name>A6JDN0_RAT</name>
<sequence>MARKGVFLLVAIEKTRKKPAVSQRVGAAVSVIQLLAPSLFL</sequence>
<organism evidence="1 2">
    <name type="scientific">Rattus norvegicus</name>
    <name type="common">Rat</name>
    <dbReference type="NCBI Taxonomy" id="10116"/>
    <lineage>
        <taxon>Eukaryota</taxon>
        <taxon>Metazoa</taxon>
        <taxon>Chordata</taxon>
        <taxon>Craniata</taxon>
        <taxon>Vertebrata</taxon>
        <taxon>Euteleostomi</taxon>
        <taxon>Mammalia</taxon>
        <taxon>Eutheria</taxon>
        <taxon>Euarchontoglires</taxon>
        <taxon>Glires</taxon>
        <taxon>Rodentia</taxon>
        <taxon>Myomorpha</taxon>
        <taxon>Muroidea</taxon>
        <taxon>Muridae</taxon>
        <taxon>Murinae</taxon>
        <taxon>Rattus</taxon>
    </lineage>
</organism>
<reference evidence="2" key="1">
    <citation type="submission" date="2005-09" db="EMBL/GenBank/DDBJ databases">
        <authorList>
            <person name="Mural R.J."/>
            <person name="Li P.W."/>
            <person name="Adams M.D."/>
            <person name="Amanatides P.G."/>
            <person name="Baden-Tillson H."/>
            <person name="Barnstead M."/>
            <person name="Chin S.H."/>
            <person name="Dew I."/>
            <person name="Evans C.A."/>
            <person name="Ferriera S."/>
            <person name="Flanigan M."/>
            <person name="Fosler C."/>
            <person name="Glodek A."/>
            <person name="Gu Z."/>
            <person name="Holt R.A."/>
            <person name="Jennings D."/>
            <person name="Kraft C.L."/>
            <person name="Lu F."/>
            <person name="Nguyen T."/>
            <person name="Nusskern D.R."/>
            <person name="Pfannkoch C.M."/>
            <person name="Sitter C."/>
            <person name="Sutton G.G."/>
            <person name="Venter J.C."/>
            <person name="Wang Z."/>
            <person name="Woodage T."/>
            <person name="Zheng X.H."/>
            <person name="Zhong F."/>
        </authorList>
    </citation>
    <scope>NUCLEOTIDE SEQUENCE [LARGE SCALE GENOMIC DNA]</scope>
    <source>
        <strain>BN</strain>
        <strain evidence="2">Sprague-Dawley</strain>
    </source>
</reference>
<evidence type="ECO:0000313" key="3">
    <source>
        <dbReference type="RGD" id="69400"/>
    </source>
</evidence>
<dbReference type="RGD" id="69400">
    <property type="gene designation" value="Synj2bp"/>
</dbReference>
<gene>
    <name evidence="1 3" type="primary">Synj2bp</name>
    <name evidence="1" type="ORF">rCG_20876</name>
</gene>
<evidence type="ECO:0000313" key="2">
    <source>
        <dbReference type="Proteomes" id="UP000234681"/>
    </source>
</evidence>
<dbReference type="Proteomes" id="UP000234681">
    <property type="component" value="Chromosome 6"/>
</dbReference>
<protein>
    <submittedName>
        <fullName evidence="1">Synaptojanin 2 binding protein, isoform CRA_a</fullName>
    </submittedName>
</protein>
<dbReference type="EMBL" id="CH473982">
    <property type="protein sequence ID" value="EDL81421.1"/>
    <property type="molecule type" value="Genomic_DNA"/>
</dbReference>